<evidence type="ECO:0000256" key="1">
    <source>
        <dbReference type="ARBA" id="ARBA00001052"/>
    </source>
</evidence>
<feature type="binding site" evidence="5">
    <location>
        <position position="131"/>
    </location>
    <ligand>
        <name>Zn(2+)</name>
        <dbReference type="ChEBI" id="CHEBI:29105"/>
    </ligand>
</feature>
<evidence type="ECO:0000313" key="8">
    <source>
        <dbReference type="Proteomes" id="UP000005947"/>
    </source>
</evidence>
<dbReference type="NCBIfam" id="NF006826">
    <property type="entry name" value="PRK09347.1-3"/>
    <property type="match status" value="1"/>
</dbReference>
<keyword evidence="5" id="KW-0342">GTP-binding</keyword>
<dbReference type="eggNOG" id="COG0302">
    <property type="taxonomic scope" value="Bacteria"/>
</dbReference>
<keyword evidence="4 5" id="KW-0378">Hydrolase</keyword>
<dbReference type="SUPFAM" id="SSF55620">
    <property type="entry name" value="Tetrahydrobiopterin biosynthesis enzymes-like"/>
    <property type="match status" value="1"/>
</dbReference>
<dbReference type="PANTHER" id="PTHR11109">
    <property type="entry name" value="GTP CYCLOHYDROLASE I"/>
    <property type="match status" value="1"/>
</dbReference>
<sequence>MVRALAWVTFLKRKYCPTVYHITCLLKRIEDIHMNKKCSNSVYAPGLSADMDEQQLQKIQDGVRLILEGLGEDTARSGLLDTPTRVARALHEFMQPTRLTNQTIFEKSFNAQCNDIVVVKNIAFSSLCEHHLLPFYGVAHIAYLPSADGHVCGLSKLARIVDKYAHRLQIQEGLTQQIAEAIMDGTHAQGVYVCMDATHTCMSLRGVCKRESTTRTQSTLGVFTNMDKKQEVMRLLFG</sequence>
<comment type="catalytic activity">
    <reaction evidence="1 5">
        <text>GTP + H2O = 7,8-dihydroneopterin 3'-triphosphate + formate + H(+)</text>
        <dbReference type="Rhea" id="RHEA:17473"/>
        <dbReference type="ChEBI" id="CHEBI:15377"/>
        <dbReference type="ChEBI" id="CHEBI:15378"/>
        <dbReference type="ChEBI" id="CHEBI:15740"/>
        <dbReference type="ChEBI" id="CHEBI:37565"/>
        <dbReference type="ChEBI" id="CHEBI:58462"/>
        <dbReference type="EC" id="3.5.4.16"/>
    </reaction>
</comment>
<dbReference type="InterPro" id="IPR018234">
    <property type="entry name" value="GTP_CycHdrlase_I_CS"/>
</dbReference>
<dbReference type="FunFam" id="3.30.1130.10:FF:000001">
    <property type="entry name" value="GTP cyclohydrolase 1"/>
    <property type="match status" value="1"/>
</dbReference>
<organism evidence="7 8">
    <name type="scientific">Fannyhessea vaginae DSM 15829</name>
    <dbReference type="NCBI Taxonomy" id="525256"/>
    <lineage>
        <taxon>Bacteria</taxon>
        <taxon>Bacillati</taxon>
        <taxon>Actinomycetota</taxon>
        <taxon>Coriobacteriia</taxon>
        <taxon>Coriobacteriales</taxon>
        <taxon>Atopobiaceae</taxon>
        <taxon>Fannyhessea</taxon>
    </lineage>
</organism>
<dbReference type="PROSITE" id="PS00859">
    <property type="entry name" value="GTP_CYCLOHYDROL_1_1"/>
    <property type="match status" value="1"/>
</dbReference>
<evidence type="ECO:0000259" key="6">
    <source>
        <dbReference type="Pfam" id="PF01227"/>
    </source>
</evidence>
<comment type="pathway">
    <text evidence="2 5">Cofactor biosynthesis; 7,8-dihydroneopterin triphosphate biosynthesis; 7,8-dihydroneopterin triphosphate from GTP: step 1/1.</text>
</comment>
<dbReference type="AlphaFoldDB" id="F1T6N6"/>
<feature type="domain" description="GTP cyclohydrolase I" evidence="6">
    <location>
        <begin position="60"/>
        <end position="235"/>
    </location>
</feature>
<evidence type="ECO:0000256" key="2">
    <source>
        <dbReference type="ARBA" id="ARBA00005080"/>
    </source>
</evidence>
<dbReference type="GO" id="GO:0003934">
    <property type="term" value="F:GTP cyclohydrolase I activity"/>
    <property type="evidence" value="ECO:0007669"/>
    <property type="project" value="UniProtKB-UniRule"/>
</dbReference>
<dbReference type="Proteomes" id="UP000005947">
    <property type="component" value="Unassembled WGS sequence"/>
</dbReference>
<feature type="binding site" evidence="5">
    <location>
        <position position="128"/>
    </location>
    <ligand>
        <name>Zn(2+)</name>
        <dbReference type="ChEBI" id="CHEBI:29105"/>
    </ligand>
</feature>
<protein>
    <recommendedName>
        <fullName evidence="5">GTP cyclohydrolase 1</fullName>
        <ecNumber evidence="5">3.5.4.16</ecNumber>
    </recommendedName>
    <alternativeName>
        <fullName evidence="5">GTP cyclohydrolase I</fullName>
        <shortName evidence="5">GTP-CH-I</shortName>
    </alternativeName>
</protein>
<dbReference type="GO" id="GO:0046654">
    <property type="term" value="P:tetrahydrofolate biosynthetic process"/>
    <property type="evidence" value="ECO:0007669"/>
    <property type="project" value="UniProtKB-UniRule"/>
</dbReference>
<dbReference type="GO" id="GO:0008270">
    <property type="term" value="F:zinc ion binding"/>
    <property type="evidence" value="ECO:0007669"/>
    <property type="project" value="UniProtKB-UniRule"/>
</dbReference>
<keyword evidence="5" id="KW-0547">Nucleotide-binding</keyword>
<keyword evidence="3 5" id="KW-0554">One-carbon metabolism</keyword>
<comment type="caution">
    <text evidence="7">The sequence shown here is derived from an EMBL/GenBank/DDBJ whole genome shotgun (WGS) entry which is preliminary data.</text>
</comment>
<dbReference type="GO" id="GO:0005737">
    <property type="term" value="C:cytoplasm"/>
    <property type="evidence" value="ECO:0007669"/>
    <property type="project" value="TreeGrafter"/>
</dbReference>
<evidence type="ECO:0000256" key="4">
    <source>
        <dbReference type="ARBA" id="ARBA00022801"/>
    </source>
</evidence>
<evidence type="ECO:0000256" key="5">
    <source>
        <dbReference type="HAMAP-Rule" id="MF_00223"/>
    </source>
</evidence>
<accession>F1T6N6</accession>
<reference evidence="7 8" key="1">
    <citation type="submission" date="2011-02" db="EMBL/GenBank/DDBJ databases">
        <authorList>
            <person name="Muzny D."/>
            <person name="Qin X."/>
            <person name="Buhay C."/>
            <person name="Dugan-Rocha S."/>
            <person name="Ding Y."/>
            <person name="Chen G."/>
            <person name="Hawes A."/>
            <person name="Holder M."/>
            <person name="Jhangiani S."/>
            <person name="Johnson A."/>
            <person name="Khan Z."/>
            <person name="Li Z."/>
            <person name="Liu W."/>
            <person name="Liu X."/>
            <person name="Perez L."/>
            <person name="Shen H."/>
            <person name="Wang Q."/>
            <person name="Watt J."/>
            <person name="Xi L."/>
            <person name="Xin Y."/>
            <person name="Zhou J."/>
            <person name="Deng J."/>
            <person name="Jiang H."/>
            <person name="Liu Y."/>
            <person name="Qu J."/>
            <person name="Song X.-Z."/>
            <person name="Zhang L."/>
            <person name="Villasana D."/>
            <person name="Johnson A."/>
            <person name="Liu J."/>
            <person name="Liyanage D."/>
            <person name="Lorensuhewa L."/>
            <person name="Robinson T."/>
            <person name="Song A."/>
            <person name="Song B.-B."/>
            <person name="Dinh H."/>
            <person name="Thornton R."/>
            <person name="Coyle M."/>
            <person name="Francisco L."/>
            <person name="Jackson L."/>
            <person name="Javaid M."/>
            <person name="Korchina V."/>
            <person name="Kovar C."/>
            <person name="Mata R."/>
            <person name="Mathew T."/>
            <person name="Ngo R."/>
            <person name="Nguyen L."/>
            <person name="Nguyen N."/>
            <person name="Okwuonu G."/>
            <person name="Ongeri F."/>
            <person name="Pham C."/>
            <person name="Simmons D."/>
            <person name="Wilczek-Boney K."/>
            <person name="Hale W."/>
            <person name="Jakkamsetti A."/>
            <person name="Pham P."/>
            <person name="Ruth R."/>
            <person name="San Lucas F."/>
            <person name="Warren J."/>
            <person name="Zhang J."/>
            <person name="Zhao Z."/>
            <person name="Zhou C."/>
            <person name="Zhu D."/>
            <person name="Lee S."/>
            <person name="Bess C."/>
            <person name="Blankenburg K."/>
            <person name="Forbes L."/>
            <person name="Fu Q."/>
            <person name="Gubbala S."/>
            <person name="Hirani K."/>
            <person name="Jayaseelan J.C."/>
            <person name="Lara F."/>
            <person name="Munidasa M."/>
            <person name="Palculict T."/>
            <person name="Patil S."/>
            <person name="Pu L.-L."/>
            <person name="Saada N."/>
            <person name="Tang L."/>
            <person name="Weissenberger G."/>
            <person name="Zhu Y."/>
            <person name="Hemphill L."/>
            <person name="Shang Y."/>
            <person name="Youmans B."/>
            <person name="Ayvaz T."/>
            <person name="Ross M."/>
            <person name="Santibanez J."/>
            <person name="Aqrawi P."/>
            <person name="Gross S."/>
            <person name="Joshi V."/>
            <person name="Fowler G."/>
            <person name="Nazareth L."/>
            <person name="Reid J."/>
            <person name="Worley K."/>
            <person name="Petrosino J."/>
            <person name="Highlander S."/>
            <person name="Gibbs R."/>
        </authorList>
    </citation>
    <scope>NUCLEOTIDE SEQUENCE [LARGE SCALE GENOMIC DNA]</scope>
    <source>
        <strain evidence="7 8">DSM 15829</strain>
    </source>
</reference>
<dbReference type="GO" id="GO:0006730">
    <property type="term" value="P:one-carbon metabolic process"/>
    <property type="evidence" value="ECO:0007669"/>
    <property type="project" value="UniProtKB-UniRule"/>
</dbReference>
<dbReference type="InterPro" id="IPR001474">
    <property type="entry name" value="GTP_CycHdrlase_I"/>
</dbReference>
<evidence type="ECO:0000313" key="7">
    <source>
        <dbReference type="EMBL" id="EGF22761.1"/>
    </source>
</evidence>
<dbReference type="Gene3D" id="3.30.1130.10">
    <property type="match status" value="1"/>
</dbReference>
<dbReference type="EMBL" id="ACGK02000004">
    <property type="protein sequence ID" value="EGF22761.1"/>
    <property type="molecule type" value="Genomic_DNA"/>
</dbReference>
<dbReference type="NCBIfam" id="TIGR00063">
    <property type="entry name" value="folE"/>
    <property type="match status" value="1"/>
</dbReference>
<dbReference type="GO" id="GO:0006729">
    <property type="term" value="P:tetrahydrobiopterin biosynthetic process"/>
    <property type="evidence" value="ECO:0007669"/>
    <property type="project" value="TreeGrafter"/>
</dbReference>
<keyword evidence="5" id="KW-0862">Zinc</keyword>
<dbReference type="UniPathway" id="UPA00848">
    <property type="reaction ID" value="UER00151"/>
</dbReference>
<feature type="binding site" evidence="5">
    <location>
        <position position="201"/>
    </location>
    <ligand>
        <name>Zn(2+)</name>
        <dbReference type="ChEBI" id="CHEBI:29105"/>
    </ligand>
</feature>
<proteinExistence type="inferred from homology"/>
<dbReference type="InterPro" id="IPR020602">
    <property type="entry name" value="GTP_CycHdrlase_I_dom"/>
</dbReference>
<dbReference type="Gene3D" id="1.10.286.10">
    <property type="match status" value="1"/>
</dbReference>
<name>F1T6N6_9ACTN</name>
<dbReference type="HAMAP" id="MF_00223">
    <property type="entry name" value="FolE"/>
    <property type="match status" value="1"/>
</dbReference>
<dbReference type="InterPro" id="IPR043133">
    <property type="entry name" value="GTP-CH-I_C/QueF"/>
</dbReference>
<keyword evidence="5" id="KW-0479">Metal-binding</keyword>
<dbReference type="GO" id="GO:0005525">
    <property type="term" value="F:GTP binding"/>
    <property type="evidence" value="ECO:0007669"/>
    <property type="project" value="UniProtKB-KW"/>
</dbReference>
<dbReference type="PANTHER" id="PTHR11109:SF7">
    <property type="entry name" value="GTP CYCLOHYDROLASE 1"/>
    <property type="match status" value="1"/>
</dbReference>
<comment type="similarity">
    <text evidence="5">Belongs to the GTP cyclohydrolase I family.</text>
</comment>
<dbReference type="NCBIfam" id="NF006825">
    <property type="entry name" value="PRK09347.1-2"/>
    <property type="match status" value="1"/>
</dbReference>
<dbReference type="InterPro" id="IPR043134">
    <property type="entry name" value="GTP-CH-I_N"/>
</dbReference>
<keyword evidence="8" id="KW-1185">Reference proteome</keyword>
<dbReference type="EC" id="3.5.4.16" evidence="5"/>
<gene>
    <name evidence="5 7" type="primary">folE</name>
    <name evidence="7" type="ORF">HMPREF0091_11087</name>
</gene>
<dbReference type="Pfam" id="PF01227">
    <property type="entry name" value="GTP_cyclohydroI"/>
    <property type="match status" value="1"/>
</dbReference>
<evidence type="ECO:0000256" key="3">
    <source>
        <dbReference type="ARBA" id="ARBA00022563"/>
    </source>
</evidence>
<comment type="subunit">
    <text evidence="5">Homopolymer.</text>
</comment>